<name>A0A0D4ZXK4_9GAMM</name>
<dbReference type="Pfam" id="PF03692">
    <property type="entry name" value="CxxCxxCC"/>
    <property type="match status" value="1"/>
</dbReference>
<dbReference type="Proteomes" id="UP000019030">
    <property type="component" value="Chromosome"/>
</dbReference>
<dbReference type="STRING" id="1441930.Z042_26110"/>
<dbReference type="HOGENOM" id="CLU_123885_0_0_6"/>
<evidence type="ECO:0000313" key="2">
    <source>
        <dbReference type="Proteomes" id="UP000019030"/>
    </source>
</evidence>
<dbReference type="KEGG" id="sfo:Z042_26110"/>
<keyword evidence="2" id="KW-1185">Reference proteome</keyword>
<proteinExistence type="predicted"/>
<dbReference type="OrthoDB" id="196483at2"/>
<gene>
    <name evidence="1" type="ORF">Z042_26110</name>
</gene>
<sequence>MSEINNPCISCGACCGYFRVSFYWAEAEDGGGTVPLSLTEPLPPFLRCMLGTNSKAPRCIALQGTIGKAVSCLIYPNRPSTCREFGQSRENSQRDRACDRARNYYGLPALPIFTP</sequence>
<organism evidence="1 2">
    <name type="scientific">Chania multitudinisentens RB-25</name>
    <dbReference type="NCBI Taxonomy" id="1441930"/>
    <lineage>
        <taxon>Bacteria</taxon>
        <taxon>Pseudomonadati</taxon>
        <taxon>Pseudomonadota</taxon>
        <taxon>Gammaproteobacteria</taxon>
        <taxon>Enterobacterales</taxon>
        <taxon>Yersiniaceae</taxon>
        <taxon>Chania</taxon>
    </lineage>
</organism>
<reference evidence="1 2" key="2">
    <citation type="submission" date="2015-03" db="EMBL/GenBank/DDBJ databases">
        <authorList>
            <person name="Chan K.-G."/>
        </authorList>
    </citation>
    <scope>NUCLEOTIDE SEQUENCE [LARGE SCALE GENOMIC DNA]</scope>
    <source>
        <strain evidence="1 2">RB-25</strain>
    </source>
</reference>
<dbReference type="AlphaFoldDB" id="A0A0D4ZXK4"/>
<reference evidence="1 2" key="1">
    <citation type="submission" date="2014-01" db="EMBL/GenBank/DDBJ databases">
        <title>Isolation of Serratia multitudinisentens RB-25 from Ex-Landfill site.</title>
        <authorList>
            <person name="Robson E.H.J."/>
        </authorList>
    </citation>
    <scope>NUCLEOTIDE SEQUENCE [LARGE SCALE GENOMIC DNA]</scope>
    <source>
        <strain evidence="1 2">RB-25</strain>
    </source>
</reference>
<dbReference type="EMBL" id="CP007044">
    <property type="protein sequence ID" value="AJW28942.1"/>
    <property type="molecule type" value="Genomic_DNA"/>
</dbReference>
<accession>A0A0D4ZXK4</accession>
<protein>
    <submittedName>
        <fullName evidence="1">Ferredoxin</fullName>
    </submittedName>
</protein>
<dbReference type="InterPro" id="IPR005358">
    <property type="entry name" value="Puta_zinc/iron-chelating_dom"/>
</dbReference>
<evidence type="ECO:0000313" key="1">
    <source>
        <dbReference type="EMBL" id="AJW28942.1"/>
    </source>
</evidence>